<evidence type="ECO:0000256" key="2">
    <source>
        <dbReference type="ARBA" id="ARBA00009142"/>
    </source>
</evidence>
<keyword evidence="10" id="KW-1185">Reference proteome</keyword>
<protein>
    <recommendedName>
        <fullName evidence="8">Probable membrane transporter protein</fullName>
    </recommendedName>
</protein>
<dbReference type="InterPro" id="IPR002781">
    <property type="entry name" value="TM_pro_TauE-like"/>
</dbReference>
<evidence type="ECO:0000256" key="5">
    <source>
        <dbReference type="ARBA" id="ARBA00022692"/>
    </source>
</evidence>
<evidence type="ECO:0000256" key="8">
    <source>
        <dbReference type="RuleBase" id="RU363041"/>
    </source>
</evidence>
<keyword evidence="3" id="KW-0813">Transport</keyword>
<evidence type="ECO:0000256" key="1">
    <source>
        <dbReference type="ARBA" id="ARBA00004651"/>
    </source>
</evidence>
<name>A0A4Z1E431_9MICO</name>
<feature type="transmembrane region" description="Helical" evidence="8">
    <location>
        <begin position="67"/>
        <end position="84"/>
    </location>
</feature>
<evidence type="ECO:0000256" key="3">
    <source>
        <dbReference type="ARBA" id="ARBA00022448"/>
    </source>
</evidence>
<gene>
    <name evidence="9" type="ORF">SERN_1237</name>
</gene>
<evidence type="ECO:0000256" key="4">
    <source>
        <dbReference type="ARBA" id="ARBA00022475"/>
    </source>
</evidence>
<keyword evidence="5 8" id="KW-0812">Transmembrane</keyword>
<organism evidence="9 10">
    <name type="scientific">Serinibacter arcticus</name>
    <dbReference type="NCBI Taxonomy" id="1655435"/>
    <lineage>
        <taxon>Bacteria</taxon>
        <taxon>Bacillati</taxon>
        <taxon>Actinomycetota</taxon>
        <taxon>Actinomycetes</taxon>
        <taxon>Micrococcales</taxon>
        <taxon>Beutenbergiaceae</taxon>
        <taxon>Serinibacter</taxon>
    </lineage>
</organism>
<dbReference type="InterPro" id="IPR052017">
    <property type="entry name" value="TSUP"/>
</dbReference>
<feature type="transmembrane region" description="Helical" evidence="8">
    <location>
        <begin position="177"/>
        <end position="197"/>
    </location>
</feature>
<keyword evidence="4 8" id="KW-1003">Cell membrane</keyword>
<accession>A0A4Z1E431</accession>
<comment type="similarity">
    <text evidence="2 8">Belongs to the 4-toluene sulfonate uptake permease (TSUP) (TC 2.A.102) family.</text>
</comment>
<proteinExistence type="inferred from homology"/>
<evidence type="ECO:0000313" key="10">
    <source>
        <dbReference type="Proteomes" id="UP000297318"/>
    </source>
</evidence>
<keyword evidence="7 8" id="KW-0472">Membrane</keyword>
<feature type="transmembrane region" description="Helical" evidence="8">
    <location>
        <begin position="90"/>
        <end position="108"/>
    </location>
</feature>
<dbReference type="PANTHER" id="PTHR30269">
    <property type="entry name" value="TRANSMEMBRANE PROTEIN YFCA"/>
    <property type="match status" value="1"/>
</dbReference>
<feature type="transmembrane region" description="Helical" evidence="8">
    <location>
        <begin position="203"/>
        <end position="220"/>
    </location>
</feature>
<comment type="subcellular location">
    <subcellularLocation>
        <location evidence="1 8">Cell membrane</location>
        <topology evidence="1 8">Multi-pass membrane protein</topology>
    </subcellularLocation>
</comment>
<dbReference type="Pfam" id="PF01925">
    <property type="entry name" value="TauE"/>
    <property type="match status" value="1"/>
</dbReference>
<reference evidence="9 10" key="1">
    <citation type="submission" date="2018-11" db="EMBL/GenBank/DDBJ databases">
        <title>Complete genome sequencing of the Actinobacteria Serinibacter sp. K3-2.</title>
        <authorList>
            <person name="Rakitin A.L."/>
            <person name="Beletsky A.V."/>
            <person name="Mardanov A.V."/>
            <person name="Ravin N.V."/>
            <person name="Gromova A.S."/>
            <person name="Filippova S.N."/>
            <person name="Gal'Chenko V.F."/>
        </authorList>
    </citation>
    <scope>NUCLEOTIDE SEQUENCE [LARGE SCALE GENOMIC DNA]</scope>
    <source>
        <strain evidence="9 10">K3-2</strain>
    </source>
</reference>
<dbReference type="EMBL" id="RHPJ01000002">
    <property type="protein sequence ID" value="TGO05233.1"/>
    <property type="molecule type" value="Genomic_DNA"/>
</dbReference>
<evidence type="ECO:0000256" key="6">
    <source>
        <dbReference type="ARBA" id="ARBA00022989"/>
    </source>
</evidence>
<dbReference type="Proteomes" id="UP000297318">
    <property type="component" value="Unassembled WGS sequence"/>
</dbReference>
<dbReference type="GO" id="GO:0005886">
    <property type="term" value="C:plasma membrane"/>
    <property type="evidence" value="ECO:0007669"/>
    <property type="project" value="UniProtKB-SubCell"/>
</dbReference>
<keyword evidence="6 8" id="KW-1133">Transmembrane helix</keyword>
<evidence type="ECO:0000256" key="7">
    <source>
        <dbReference type="ARBA" id="ARBA00023136"/>
    </source>
</evidence>
<sequence>MLGLSALVVGIAKASIGGVAALSVAGFALFIPTRESTAAVLILLLVGDLVAVALYRRSADLAMLRRLLPSVLPGIVLGALLINVVDDRTLTIVIALCILAALGVQLWLRRRPAPAAGSTTSATSSGLPAAGSPHLAATLGAGAAAGFATMIANAAGPVMAAYLLAARVDKARFVGTNAWFFLLVNAAKVPFSAGLGLFPPSTLQLTLVLVPVVLVGAWFGRRLLRAIDQRRFELLTASASLLAATALLVRAAV</sequence>
<dbReference type="PANTHER" id="PTHR30269:SF23">
    <property type="entry name" value="MEMBRANE TRANSPORTER PROTEIN YDHB-RELATED"/>
    <property type="match status" value="1"/>
</dbReference>
<dbReference type="AlphaFoldDB" id="A0A4Z1E431"/>
<comment type="caution">
    <text evidence="9">The sequence shown here is derived from an EMBL/GenBank/DDBJ whole genome shotgun (WGS) entry which is preliminary data.</text>
</comment>
<feature type="transmembrane region" description="Helical" evidence="8">
    <location>
        <begin position="37"/>
        <end position="55"/>
    </location>
</feature>
<evidence type="ECO:0000313" key="9">
    <source>
        <dbReference type="EMBL" id="TGO05233.1"/>
    </source>
</evidence>